<evidence type="ECO:0000256" key="2">
    <source>
        <dbReference type="ARBA" id="ARBA00008872"/>
    </source>
</evidence>
<gene>
    <name evidence="12" type="ORF">CALCODRAFT_433450</name>
</gene>
<sequence>MLKTHTHPDARLSVHQPAYDESAQNSIELSTSATADIIISNSTLGGLGTATLPATKDDDEDLEDVDGFFADLPPVLRGEPQDIVQHLIRERQKASDGDVDAEKAFFVADLGSVWLQHMKWTRCLPRVQPFYAIKCNPDPYVLRLLASLGAGFDCASYGEISRVLSIGVEPSRIIFANPCKPVSFIRNASQLGVDMMTFDNVDELHKIARIHPTAQLVLRILTDDSKSVCRLGLKFGATLASVPLLLSTAKSLHLNVIGISFHVGSGCYDPHAFMDAIERAHVAFNIGRDIGYRFNFLDIGGGFETKNFEETAAVVERALNEYFPVEEGVRVISEPGRFYVAGAFSLAANIIARRPVMAKPSTNGNADEDEPSIMYYINDGVYGSFNCILFDHQVVHPYALTIDHEFQQYENHAVALCSVWGPTCDSIDCVNSRVVLPSGLKIGDWIGFGDMGAYTICAASQFNGFQESAVHYCSGTGERSRAVRKALKEYPLSK</sequence>
<dbReference type="GO" id="GO:0004586">
    <property type="term" value="F:ornithine decarboxylase activity"/>
    <property type="evidence" value="ECO:0007669"/>
    <property type="project" value="UniProtKB-EC"/>
</dbReference>
<comment type="similarity">
    <text evidence="2">Belongs to the Orn/Lys/Arg decarboxylase class-II family.</text>
</comment>
<keyword evidence="3 9" id="KW-0663">Pyridoxal phosphate</keyword>
<feature type="modified residue" description="N6-(pyridoxal phosphate)lysine" evidence="9">
    <location>
        <position position="134"/>
    </location>
</feature>
<dbReference type="STRING" id="1353952.A0A165GDC0"/>
<dbReference type="InterPro" id="IPR022644">
    <property type="entry name" value="De-COase2_N"/>
</dbReference>
<feature type="region of interest" description="Disordered" evidence="10">
    <location>
        <begin position="1"/>
        <end position="25"/>
    </location>
</feature>
<evidence type="ECO:0000256" key="3">
    <source>
        <dbReference type="ARBA" id="ARBA00022898"/>
    </source>
</evidence>
<dbReference type="InterPro" id="IPR022653">
    <property type="entry name" value="De-COase2_pyr-phos_BS"/>
</dbReference>
<comment type="catalytic activity">
    <reaction evidence="8">
        <text>L-ornithine + H(+) = putrescine + CO2</text>
        <dbReference type="Rhea" id="RHEA:22964"/>
        <dbReference type="ChEBI" id="CHEBI:15378"/>
        <dbReference type="ChEBI" id="CHEBI:16526"/>
        <dbReference type="ChEBI" id="CHEBI:46911"/>
        <dbReference type="ChEBI" id="CHEBI:326268"/>
        <dbReference type="EC" id="4.1.1.17"/>
    </reaction>
</comment>
<dbReference type="InParanoid" id="A0A165GDC0"/>
<comment type="cofactor">
    <cofactor evidence="1 9">
        <name>pyridoxal 5'-phosphate</name>
        <dbReference type="ChEBI" id="CHEBI:597326"/>
    </cofactor>
</comment>
<proteinExistence type="inferred from homology"/>
<dbReference type="Proteomes" id="UP000076842">
    <property type="component" value="Unassembled WGS sequence"/>
</dbReference>
<dbReference type="PANTHER" id="PTHR11482">
    <property type="entry name" value="ARGININE/DIAMINOPIMELATE/ORNITHINE DECARBOXYLASE"/>
    <property type="match status" value="1"/>
</dbReference>
<feature type="active site" description="Proton donor" evidence="9">
    <location>
        <position position="424"/>
    </location>
</feature>
<dbReference type="InterPro" id="IPR029066">
    <property type="entry name" value="PLP-binding_barrel"/>
</dbReference>
<keyword evidence="13" id="KW-1185">Reference proteome</keyword>
<dbReference type="SUPFAM" id="SSF50621">
    <property type="entry name" value="Alanine racemase C-terminal domain-like"/>
    <property type="match status" value="1"/>
</dbReference>
<evidence type="ECO:0000313" key="12">
    <source>
        <dbReference type="EMBL" id="KZT57925.1"/>
    </source>
</evidence>
<keyword evidence="4" id="KW-0456">Lyase</keyword>
<dbReference type="EMBL" id="KV423957">
    <property type="protein sequence ID" value="KZT57925.1"/>
    <property type="molecule type" value="Genomic_DNA"/>
</dbReference>
<feature type="domain" description="Orn/DAP/Arg decarboxylase 2 N-terminal" evidence="11">
    <location>
        <begin position="111"/>
        <end position="341"/>
    </location>
</feature>
<comment type="pathway">
    <text evidence="5">Amine and polyamine biosynthesis; putrescine biosynthesis via L-ornithine pathway; putrescine from L-ornithine: step 1/1.</text>
</comment>
<evidence type="ECO:0000256" key="6">
    <source>
        <dbReference type="ARBA" id="ARBA00034138"/>
    </source>
</evidence>
<dbReference type="InterPro" id="IPR009006">
    <property type="entry name" value="Ala_racemase/Decarboxylase_C"/>
</dbReference>
<comment type="subunit">
    <text evidence="7">Homodimer. Only the dimer is catalytically active, as the active sites are constructed of residues from both monomers.</text>
</comment>
<dbReference type="GO" id="GO:0005737">
    <property type="term" value="C:cytoplasm"/>
    <property type="evidence" value="ECO:0007669"/>
    <property type="project" value="TreeGrafter"/>
</dbReference>
<evidence type="ECO:0000256" key="8">
    <source>
        <dbReference type="ARBA" id="ARBA00049127"/>
    </source>
</evidence>
<dbReference type="PANTHER" id="PTHR11482:SF6">
    <property type="entry name" value="ORNITHINE DECARBOXYLASE 1-RELATED"/>
    <property type="match status" value="1"/>
</dbReference>
<dbReference type="PRINTS" id="PR01179">
    <property type="entry name" value="ODADCRBXLASE"/>
</dbReference>
<dbReference type="Gene3D" id="3.20.20.10">
    <property type="entry name" value="Alanine racemase"/>
    <property type="match status" value="1"/>
</dbReference>
<evidence type="ECO:0000259" key="11">
    <source>
        <dbReference type="Pfam" id="PF02784"/>
    </source>
</evidence>
<dbReference type="InterPro" id="IPR000183">
    <property type="entry name" value="Orn/DAP/Arg_de-COase"/>
</dbReference>
<dbReference type="FunFam" id="3.20.20.10:FF:000005">
    <property type="entry name" value="Ornithine decarboxylase"/>
    <property type="match status" value="1"/>
</dbReference>
<dbReference type="CDD" id="cd00622">
    <property type="entry name" value="PLPDE_III_ODC"/>
    <property type="match status" value="1"/>
</dbReference>
<dbReference type="PROSITE" id="PS00878">
    <property type="entry name" value="ODR_DC_2_1"/>
    <property type="match status" value="1"/>
</dbReference>
<evidence type="ECO:0000256" key="7">
    <source>
        <dbReference type="ARBA" id="ARBA00046672"/>
    </source>
</evidence>
<name>A0A165GDC0_9BASI</name>
<dbReference type="GO" id="GO:0033387">
    <property type="term" value="P:putrescine biosynthetic process from arginine, via ornithine"/>
    <property type="evidence" value="ECO:0007669"/>
    <property type="project" value="TreeGrafter"/>
</dbReference>
<dbReference type="FunCoup" id="A0A165GDC0">
    <property type="interactions" value="289"/>
</dbReference>
<dbReference type="AlphaFoldDB" id="A0A165GDC0"/>
<evidence type="ECO:0000313" key="13">
    <source>
        <dbReference type="Proteomes" id="UP000076842"/>
    </source>
</evidence>
<evidence type="ECO:0000256" key="9">
    <source>
        <dbReference type="PIRSR" id="PIRSR600183-50"/>
    </source>
</evidence>
<dbReference type="InterPro" id="IPR002433">
    <property type="entry name" value="Orn_de-COase"/>
</dbReference>
<evidence type="ECO:0000256" key="1">
    <source>
        <dbReference type="ARBA" id="ARBA00001933"/>
    </source>
</evidence>
<accession>A0A165GDC0</accession>
<protein>
    <recommendedName>
        <fullName evidence="6">ornithine decarboxylase</fullName>
        <ecNumber evidence="6">4.1.1.17</ecNumber>
    </recommendedName>
</protein>
<dbReference type="EC" id="4.1.1.17" evidence="6"/>
<dbReference type="Gene3D" id="2.40.37.10">
    <property type="entry name" value="Lyase, Ornithine Decarboxylase, Chain A, domain 1"/>
    <property type="match status" value="1"/>
</dbReference>
<evidence type="ECO:0000256" key="5">
    <source>
        <dbReference type="ARBA" id="ARBA00034115"/>
    </source>
</evidence>
<evidence type="ECO:0000256" key="10">
    <source>
        <dbReference type="SAM" id="MobiDB-lite"/>
    </source>
</evidence>
<organism evidence="12 13">
    <name type="scientific">Calocera cornea HHB12733</name>
    <dbReference type="NCBI Taxonomy" id="1353952"/>
    <lineage>
        <taxon>Eukaryota</taxon>
        <taxon>Fungi</taxon>
        <taxon>Dikarya</taxon>
        <taxon>Basidiomycota</taxon>
        <taxon>Agaricomycotina</taxon>
        <taxon>Dacrymycetes</taxon>
        <taxon>Dacrymycetales</taxon>
        <taxon>Dacrymycetaceae</taxon>
        <taxon>Calocera</taxon>
    </lineage>
</organism>
<reference evidence="12 13" key="1">
    <citation type="journal article" date="2016" name="Mol. Biol. Evol.">
        <title>Comparative Genomics of Early-Diverging Mushroom-Forming Fungi Provides Insights into the Origins of Lignocellulose Decay Capabilities.</title>
        <authorList>
            <person name="Nagy L.G."/>
            <person name="Riley R."/>
            <person name="Tritt A."/>
            <person name="Adam C."/>
            <person name="Daum C."/>
            <person name="Floudas D."/>
            <person name="Sun H."/>
            <person name="Yadav J.S."/>
            <person name="Pangilinan J."/>
            <person name="Larsson K.H."/>
            <person name="Matsuura K."/>
            <person name="Barry K."/>
            <person name="Labutti K."/>
            <person name="Kuo R."/>
            <person name="Ohm R.A."/>
            <person name="Bhattacharya S.S."/>
            <person name="Shirouzu T."/>
            <person name="Yoshinaga Y."/>
            <person name="Martin F.M."/>
            <person name="Grigoriev I.V."/>
            <person name="Hibbett D.S."/>
        </authorList>
    </citation>
    <scope>NUCLEOTIDE SEQUENCE [LARGE SCALE GENOMIC DNA]</scope>
    <source>
        <strain evidence="12 13">HHB12733</strain>
    </source>
</reference>
<feature type="compositionally biased region" description="Basic and acidic residues" evidence="10">
    <location>
        <begin position="1"/>
        <end position="12"/>
    </location>
</feature>
<evidence type="ECO:0000256" key="4">
    <source>
        <dbReference type="ARBA" id="ARBA00023239"/>
    </source>
</evidence>
<dbReference type="SUPFAM" id="SSF51419">
    <property type="entry name" value="PLP-binding barrel"/>
    <property type="match status" value="1"/>
</dbReference>
<dbReference type="PRINTS" id="PR01182">
    <property type="entry name" value="ORNDCRBXLASE"/>
</dbReference>
<dbReference type="OrthoDB" id="5034579at2759"/>
<dbReference type="Pfam" id="PF02784">
    <property type="entry name" value="Orn_Arg_deC_N"/>
    <property type="match status" value="1"/>
</dbReference>